<proteinExistence type="predicted"/>
<dbReference type="GO" id="GO:0005576">
    <property type="term" value="C:extracellular region"/>
    <property type="evidence" value="ECO:0007669"/>
    <property type="project" value="InterPro"/>
</dbReference>
<evidence type="ECO:0000256" key="1">
    <source>
        <dbReference type="SAM" id="SignalP"/>
    </source>
</evidence>
<dbReference type="SUPFAM" id="SSF57501">
    <property type="entry name" value="Cystine-knot cytokines"/>
    <property type="match status" value="1"/>
</dbReference>
<sequence>MLRSQLTRGMGAAVLALVALPSAFHFTPTPQSAVADWEFPYKISRHPVCVHSARRPISLRLRHCDPNVERGTELYHYIAAEDCHCQKCSSESTSCEWLPPNSTLLGLDADALDDDLYRVNALV</sequence>
<name>A0A4C1YLH4_EUMVA</name>
<dbReference type="GO" id="GO:0005179">
    <property type="term" value="F:hormone activity"/>
    <property type="evidence" value="ECO:0007669"/>
    <property type="project" value="InterPro"/>
</dbReference>
<protein>
    <submittedName>
        <fullName evidence="2">Thyrostimulin beta-5 subunit</fullName>
    </submittedName>
</protein>
<dbReference type="InterPro" id="IPR001545">
    <property type="entry name" value="Gonadotropin_bsu"/>
</dbReference>
<comment type="caution">
    <text evidence="2">The sequence shown here is derived from an EMBL/GenBank/DDBJ whole genome shotgun (WGS) entry which is preliminary data.</text>
</comment>
<feature type="signal peptide" evidence="1">
    <location>
        <begin position="1"/>
        <end position="25"/>
    </location>
</feature>
<dbReference type="CDD" id="cd00069">
    <property type="entry name" value="GHB_like"/>
    <property type="match status" value="1"/>
</dbReference>
<accession>A0A4C1YLH4</accession>
<dbReference type="Proteomes" id="UP000299102">
    <property type="component" value="Unassembled WGS sequence"/>
</dbReference>
<dbReference type="InterPro" id="IPR029034">
    <property type="entry name" value="Cystine-knot_cytokine"/>
</dbReference>
<keyword evidence="3" id="KW-1185">Reference proteome</keyword>
<feature type="chain" id="PRO_5020040136" evidence="1">
    <location>
        <begin position="26"/>
        <end position="123"/>
    </location>
</feature>
<dbReference type="Gene3D" id="2.10.90.10">
    <property type="entry name" value="Cystine-knot cytokines"/>
    <property type="match status" value="1"/>
</dbReference>
<keyword evidence="1" id="KW-0732">Signal</keyword>
<evidence type="ECO:0000313" key="2">
    <source>
        <dbReference type="EMBL" id="GBP75722.1"/>
    </source>
</evidence>
<evidence type="ECO:0000313" key="3">
    <source>
        <dbReference type="Proteomes" id="UP000299102"/>
    </source>
</evidence>
<organism evidence="2 3">
    <name type="scientific">Eumeta variegata</name>
    <name type="common">Bagworm moth</name>
    <name type="synonym">Eumeta japonica</name>
    <dbReference type="NCBI Taxonomy" id="151549"/>
    <lineage>
        <taxon>Eukaryota</taxon>
        <taxon>Metazoa</taxon>
        <taxon>Ecdysozoa</taxon>
        <taxon>Arthropoda</taxon>
        <taxon>Hexapoda</taxon>
        <taxon>Insecta</taxon>
        <taxon>Pterygota</taxon>
        <taxon>Neoptera</taxon>
        <taxon>Endopterygota</taxon>
        <taxon>Lepidoptera</taxon>
        <taxon>Glossata</taxon>
        <taxon>Ditrysia</taxon>
        <taxon>Tineoidea</taxon>
        <taxon>Psychidae</taxon>
        <taxon>Oiketicinae</taxon>
        <taxon>Eumeta</taxon>
    </lineage>
</organism>
<dbReference type="EMBL" id="BGZK01001259">
    <property type="protein sequence ID" value="GBP75722.1"/>
    <property type="molecule type" value="Genomic_DNA"/>
</dbReference>
<dbReference type="OrthoDB" id="10006958at2759"/>
<dbReference type="AlphaFoldDB" id="A0A4C1YLH4"/>
<gene>
    <name evidence="2" type="ORF">EVAR_58815_1</name>
</gene>
<dbReference type="STRING" id="151549.A0A4C1YLH4"/>
<reference evidence="2 3" key="1">
    <citation type="journal article" date="2019" name="Commun. Biol.">
        <title>The bagworm genome reveals a unique fibroin gene that provides high tensile strength.</title>
        <authorList>
            <person name="Kono N."/>
            <person name="Nakamura H."/>
            <person name="Ohtoshi R."/>
            <person name="Tomita M."/>
            <person name="Numata K."/>
            <person name="Arakawa K."/>
        </authorList>
    </citation>
    <scope>NUCLEOTIDE SEQUENCE [LARGE SCALE GENOMIC DNA]</scope>
</reference>